<name>A0A0M0BUE5_9ARCH</name>
<dbReference type="InterPro" id="IPR000362">
    <property type="entry name" value="Fumarate_lyase_fam"/>
</dbReference>
<dbReference type="Pfam" id="PF10415">
    <property type="entry name" value="FumaraseC_C"/>
    <property type="match status" value="1"/>
</dbReference>
<keyword evidence="1 4" id="KW-0456">Lyase</keyword>
<dbReference type="EC" id="4.3.1.1" evidence="4"/>
<dbReference type="InterPro" id="IPR018951">
    <property type="entry name" value="Fumarase_C_C"/>
</dbReference>
<dbReference type="Gene3D" id="1.10.40.30">
    <property type="entry name" value="Fumarase/aspartase (C-terminal domain)"/>
    <property type="match status" value="1"/>
</dbReference>
<dbReference type="CDD" id="cd01357">
    <property type="entry name" value="Aspartase"/>
    <property type="match status" value="1"/>
</dbReference>
<dbReference type="Proteomes" id="UP000054016">
    <property type="component" value="Unassembled WGS sequence"/>
</dbReference>
<dbReference type="PROSITE" id="PS00163">
    <property type="entry name" value="FUMARATE_LYASES"/>
    <property type="match status" value="1"/>
</dbReference>
<dbReference type="AlphaFoldDB" id="A0A0M0BUE5"/>
<dbReference type="PATRIC" id="fig|1685125.3.peg.296"/>
<dbReference type="GO" id="GO:0006099">
    <property type="term" value="P:tricarboxylic acid cycle"/>
    <property type="evidence" value="ECO:0007669"/>
    <property type="project" value="InterPro"/>
</dbReference>
<evidence type="ECO:0000313" key="4">
    <source>
        <dbReference type="EMBL" id="KON32084.1"/>
    </source>
</evidence>
<dbReference type="PRINTS" id="PR00145">
    <property type="entry name" value="ARGSUCLYASE"/>
</dbReference>
<evidence type="ECO:0000313" key="5">
    <source>
        <dbReference type="Proteomes" id="UP000054016"/>
    </source>
</evidence>
<reference evidence="5" key="1">
    <citation type="submission" date="2015-06" db="EMBL/GenBank/DDBJ databases">
        <title>New insights into the roles of widespread benthic archaea in carbon and nitrogen cycling.</title>
        <authorList>
            <person name="Lazar C.S."/>
            <person name="Baker B.J."/>
            <person name="Seitz K.W."/>
            <person name="Hyde A.S."/>
            <person name="Dick G.J."/>
            <person name="Hinrichs K.-U."/>
            <person name="Teske A.P."/>
        </authorList>
    </citation>
    <scope>NUCLEOTIDE SEQUENCE [LARGE SCALE GENOMIC DNA]</scope>
</reference>
<gene>
    <name evidence="4" type="primary">aspA</name>
    <name evidence="4" type="ORF">AC478_01325</name>
</gene>
<dbReference type="Gene3D" id="1.10.275.10">
    <property type="entry name" value="Fumarase/aspartase (N-terminal domain)"/>
    <property type="match status" value="1"/>
</dbReference>
<dbReference type="GO" id="GO:0005829">
    <property type="term" value="C:cytosol"/>
    <property type="evidence" value="ECO:0007669"/>
    <property type="project" value="TreeGrafter"/>
</dbReference>
<protein>
    <submittedName>
        <fullName evidence="4">Aspartate ammonia-lyase</fullName>
        <ecNumber evidence="4">4.3.1.1</ecNumber>
    </submittedName>
</protein>
<evidence type="ECO:0000256" key="1">
    <source>
        <dbReference type="ARBA" id="ARBA00023239"/>
    </source>
</evidence>
<dbReference type="PANTHER" id="PTHR42696">
    <property type="entry name" value="ASPARTATE AMMONIA-LYASE"/>
    <property type="match status" value="1"/>
</dbReference>
<dbReference type="InterPro" id="IPR051546">
    <property type="entry name" value="Aspartate_Ammonia-Lyase"/>
</dbReference>
<dbReference type="PANTHER" id="PTHR42696:SF2">
    <property type="entry name" value="ASPARTATE AMMONIA-LYASE"/>
    <property type="match status" value="1"/>
</dbReference>
<dbReference type="Gene3D" id="1.20.200.10">
    <property type="entry name" value="Fumarase/aspartase (Central domain)"/>
    <property type="match status" value="1"/>
</dbReference>
<dbReference type="SUPFAM" id="SSF48557">
    <property type="entry name" value="L-aspartase-like"/>
    <property type="match status" value="1"/>
</dbReference>
<organism evidence="4 5">
    <name type="scientific">miscellaneous Crenarchaeota group-1 archaeon SG8-32-3</name>
    <dbReference type="NCBI Taxonomy" id="1685125"/>
    <lineage>
        <taxon>Archaea</taxon>
        <taxon>Candidatus Bathyarchaeota</taxon>
        <taxon>MCG-1</taxon>
    </lineage>
</organism>
<dbReference type="InterPro" id="IPR022761">
    <property type="entry name" value="Fumarate_lyase_N"/>
</dbReference>
<dbReference type="PRINTS" id="PR00149">
    <property type="entry name" value="FUMRATELYASE"/>
</dbReference>
<feature type="domain" description="Fumarase C C-terminal" evidence="3">
    <location>
        <begin position="406"/>
        <end position="457"/>
    </location>
</feature>
<dbReference type="InterPro" id="IPR008948">
    <property type="entry name" value="L-Aspartase-like"/>
</dbReference>
<dbReference type="GO" id="GO:0008797">
    <property type="term" value="F:aspartate ammonia-lyase activity"/>
    <property type="evidence" value="ECO:0007669"/>
    <property type="project" value="UniProtKB-EC"/>
</dbReference>
<dbReference type="FunFam" id="1.20.200.10:FF:000001">
    <property type="entry name" value="Fumarate hydratase, mitochondrial"/>
    <property type="match status" value="1"/>
</dbReference>
<feature type="domain" description="Fumarate lyase N-terminal" evidence="2">
    <location>
        <begin position="12"/>
        <end position="340"/>
    </location>
</feature>
<accession>A0A0M0BUE5</accession>
<dbReference type="Pfam" id="PF00206">
    <property type="entry name" value="Lyase_1"/>
    <property type="match status" value="1"/>
</dbReference>
<sequence>MKTRIEVDPLGEKAIPENAYYGIQTLRATENFPVSGIRPPLVFIEAYVMVKKAAALANAEVGWLDEKRKQAIVQACDEVLADKLLDQFVVDVFQAGAGTSFNMNVNEVLANRALEILGKNKGDYKSVGPNDHVNMGQSTNDSFPTATHIAVLMALQSLLKELDKLADTFEELSKKYFKTVKPGRTHLQDAVPITIGQEFSAYASVIRNARNQLKERQKNLYALALGGTAVGTGTNTHPKYKQLAIAELRKMTGFPLKPARNAFEALQSYRPVQTISSAIKELALELIRIANDLRLLSSGPTTGLAEIELPPVQPGSSIMPGKVNPVMAECLDMVAFQVVGNDLTVSFAVQAGQMELNVMMPVIMHNVLFSIRILTNYLPVFRRKCVKGISVNKKRCAQYLEKNPALATFLSPHIGYLEAAKIAKQALDEGRSVKEIVLEKGVLKPEELNRILDPKRLFNKTKPS</sequence>
<dbReference type="GO" id="GO:0006531">
    <property type="term" value="P:aspartate metabolic process"/>
    <property type="evidence" value="ECO:0007669"/>
    <property type="project" value="TreeGrafter"/>
</dbReference>
<dbReference type="FunFam" id="1.10.40.30:FF:000002">
    <property type="entry name" value="Fumarate hydratase class II"/>
    <property type="match status" value="1"/>
</dbReference>
<evidence type="ECO:0000259" key="3">
    <source>
        <dbReference type="Pfam" id="PF10415"/>
    </source>
</evidence>
<dbReference type="EMBL" id="LFWV01000012">
    <property type="protein sequence ID" value="KON32084.1"/>
    <property type="molecule type" value="Genomic_DNA"/>
</dbReference>
<proteinExistence type="predicted"/>
<comment type="caution">
    <text evidence="4">The sequence shown here is derived from an EMBL/GenBank/DDBJ whole genome shotgun (WGS) entry which is preliminary data.</text>
</comment>
<dbReference type="NCBIfam" id="NF008909">
    <property type="entry name" value="PRK12273.1"/>
    <property type="match status" value="1"/>
</dbReference>
<dbReference type="InterPro" id="IPR024083">
    <property type="entry name" value="Fumarase/histidase_N"/>
</dbReference>
<dbReference type="InterPro" id="IPR020557">
    <property type="entry name" value="Fumarate_lyase_CS"/>
</dbReference>
<dbReference type="FunFam" id="1.10.275.10:FF:000001">
    <property type="entry name" value="Fumarate hydratase, mitochondrial"/>
    <property type="match status" value="1"/>
</dbReference>
<evidence type="ECO:0000259" key="2">
    <source>
        <dbReference type="Pfam" id="PF00206"/>
    </source>
</evidence>